<evidence type="ECO:0000256" key="1">
    <source>
        <dbReference type="ARBA" id="ARBA00004196"/>
    </source>
</evidence>
<reference evidence="7" key="1">
    <citation type="journal article" date="2019" name="Int. J. Syst. Evol. Microbiol.">
        <title>The Global Catalogue of Microorganisms (GCM) 10K type strain sequencing project: providing services to taxonomists for standard genome sequencing and annotation.</title>
        <authorList>
            <consortium name="The Broad Institute Genomics Platform"/>
            <consortium name="The Broad Institute Genome Sequencing Center for Infectious Disease"/>
            <person name="Wu L."/>
            <person name="Ma J."/>
        </authorList>
    </citation>
    <scope>NUCLEOTIDE SEQUENCE [LARGE SCALE GENOMIC DNA]</scope>
    <source>
        <strain evidence="7">JCM 18542</strain>
    </source>
</reference>
<gene>
    <name evidence="6" type="ORF">GCM10023353_28290</name>
</gene>
<keyword evidence="4" id="KW-0732">Signal</keyword>
<evidence type="ECO:0000313" key="6">
    <source>
        <dbReference type="EMBL" id="GAA4819117.1"/>
    </source>
</evidence>
<dbReference type="Pfam" id="PF01497">
    <property type="entry name" value="Peripla_BP_2"/>
    <property type="match status" value="1"/>
</dbReference>
<keyword evidence="3" id="KW-0813">Transport</keyword>
<name>A0ABP9CUS0_9ACTN</name>
<dbReference type="PANTHER" id="PTHR30532">
    <property type="entry name" value="IRON III DICITRATE-BINDING PERIPLASMIC PROTEIN"/>
    <property type="match status" value="1"/>
</dbReference>
<dbReference type="SUPFAM" id="SSF53807">
    <property type="entry name" value="Helical backbone' metal receptor"/>
    <property type="match status" value="1"/>
</dbReference>
<dbReference type="InterPro" id="IPR051313">
    <property type="entry name" value="Bact_iron-sidero_bind"/>
</dbReference>
<evidence type="ECO:0000259" key="5">
    <source>
        <dbReference type="PROSITE" id="PS50983"/>
    </source>
</evidence>
<comment type="similarity">
    <text evidence="2">Belongs to the bacterial solute-binding protein 8 family.</text>
</comment>
<dbReference type="PROSITE" id="PS50983">
    <property type="entry name" value="FE_B12_PBP"/>
    <property type="match status" value="1"/>
</dbReference>
<sequence length="365" mass="37167">MLLSGVMVPAPRRAAPRHRIRGGAVSPVRVLVTLAVAGLVSAGCASMSTTPVDSDGVPRSTTRIVGAPVLGVDREPGDACGPEAPLDPGASPSLDAERIVAVGYSALDTLCALGLQDRVVAVAPPAGTAPLRYLGGWAAHAPAVGTAEDPDGSAVQAARPDLILVDQQDAVDAGLGAPRTRTVTVPTAGPWEVTVESVAQAVGRDAAARAMIGRFTDTAATTGHDIAAAQTQASVARFTSDSLGILGPSSFAGQVLQQVGVHRPPAQRFSSPSVRPVDGDDLAALEGDVLFLSFAGKDSGDADAGGHTPALRHGEEVMDSDAWTSIAVTENRTFTVDDGVWSRGRGLVAAREILDDVRGSLNAYG</sequence>
<protein>
    <submittedName>
        <fullName evidence="6">ABC transporter substrate-binding protein</fullName>
    </submittedName>
</protein>
<feature type="domain" description="Fe/B12 periplasmic-binding" evidence="5">
    <location>
        <begin position="98"/>
        <end position="365"/>
    </location>
</feature>
<comment type="caution">
    <text evidence="6">The sequence shown here is derived from an EMBL/GenBank/DDBJ whole genome shotgun (WGS) entry which is preliminary data.</text>
</comment>
<dbReference type="InterPro" id="IPR002491">
    <property type="entry name" value="ABC_transptr_periplasmic_BD"/>
</dbReference>
<evidence type="ECO:0000313" key="7">
    <source>
        <dbReference type="Proteomes" id="UP001500839"/>
    </source>
</evidence>
<dbReference type="Gene3D" id="3.40.50.1980">
    <property type="entry name" value="Nitrogenase molybdenum iron protein domain"/>
    <property type="match status" value="2"/>
</dbReference>
<dbReference type="Proteomes" id="UP001500839">
    <property type="component" value="Unassembled WGS sequence"/>
</dbReference>
<dbReference type="EMBL" id="BAABKQ010000001">
    <property type="protein sequence ID" value="GAA4819117.1"/>
    <property type="molecule type" value="Genomic_DNA"/>
</dbReference>
<evidence type="ECO:0000256" key="2">
    <source>
        <dbReference type="ARBA" id="ARBA00008814"/>
    </source>
</evidence>
<organism evidence="6 7">
    <name type="scientific">Tomitella cavernea</name>
    <dbReference type="NCBI Taxonomy" id="1387982"/>
    <lineage>
        <taxon>Bacteria</taxon>
        <taxon>Bacillati</taxon>
        <taxon>Actinomycetota</taxon>
        <taxon>Actinomycetes</taxon>
        <taxon>Mycobacteriales</taxon>
        <taxon>Tomitella</taxon>
    </lineage>
</organism>
<evidence type="ECO:0000256" key="3">
    <source>
        <dbReference type="ARBA" id="ARBA00022448"/>
    </source>
</evidence>
<accession>A0ABP9CUS0</accession>
<keyword evidence="7" id="KW-1185">Reference proteome</keyword>
<evidence type="ECO:0000256" key="4">
    <source>
        <dbReference type="ARBA" id="ARBA00022729"/>
    </source>
</evidence>
<comment type="subcellular location">
    <subcellularLocation>
        <location evidence="1">Cell envelope</location>
    </subcellularLocation>
</comment>
<dbReference type="PANTHER" id="PTHR30532:SF25">
    <property type="entry name" value="IRON(III) DICITRATE-BINDING PERIPLASMIC PROTEIN"/>
    <property type="match status" value="1"/>
</dbReference>
<proteinExistence type="inferred from homology"/>